<dbReference type="KEGG" id="ome:OLMES_0858"/>
<proteinExistence type="predicted"/>
<organism evidence="6 7">
    <name type="scientific">Oleiphilus messinensis</name>
    <dbReference type="NCBI Taxonomy" id="141451"/>
    <lineage>
        <taxon>Bacteria</taxon>
        <taxon>Pseudomonadati</taxon>
        <taxon>Pseudomonadota</taxon>
        <taxon>Gammaproteobacteria</taxon>
        <taxon>Oceanospirillales</taxon>
        <taxon>Oleiphilaceae</taxon>
        <taxon>Oleiphilus</taxon>
    </lineage>
</organism>
<dbReference type="GO" id="GO:0004739">
    <property type="term" value="F:pyruvate dehydrogenase (acetyl-transferring) activity"/>
    <property type="evidence" value="ECO:0007669"/>
    <property type="project" value="UniProtKB-UniRule"/>
</dbReference>
<dbReference type="PANTHER" id="PTHR43380:SF1">
    <property type="entry name" value="2-OXOISOVALERATE DEHYDROGENASE SUBUNIT ALPHA, MITOCHONDRIAL"/>
    <property type="match status" value="1"/>
</dbReference>
<dbReference type="GO" id="GO:0009083">
    <property type="term" value="P:branched-chain amino acid catabolic process"/>
    <property type="evidence" value="ECO:0007669"/>
    <property type="project" value="TreeGrafter"/>
</dbReference>
<evidence type="ECO:0000313" key="6">
    <source>
        <dbReference type="EMBL" id="ARU54945.1"/>
    </source>
</evidence>
<dbReference type="CDD" id="cd02000">
    <property type="entry name" value="TPP_E1_PDC_ADC_BCADC"/>
    <property type="match status" value="1"/>
</dbReference>
<dbReference type="InterPro" id="IPR050771">
    <property type="entry name" value="Alpha-ketoacid_DH_E1_comp"/>
</dbReference>
<dbReference type="SUPFAM" id="SSF52518">
    <property type="entry name" value="Thiamin diphosphate-binding fold (THDP-binding)"/>
    <property type="match status" value="1"/>
</dbReference>
<dbReference type="RefSeq" id="WP_087460101.1">
    <property type="nucleotide sequence ID" value="NZ_CP021425.1"/>
</dbReference>
<gene>
    <name evidence="6" type="ORF">OLMES_0858</name>
</gene>
<accession>A0A1Y0I5Y2</accession>
<comment type="function">
    <text evidence="4">The pyruvate dehydrogenase complex catalyzes the overall conversion of pyruvate to acetyl-CoA and CO(2). It contains multiple copies of three enzymatic components: pyruvate dehydrogenase (E1), dihydrolipoamide acetyltransferase (E2) and lipoamide dehydrogenase (E3).</text>
</comment>
<reference evidence="6 7" key="1">
    <citation type="submission" date="2017-05" db="EMBL/GenBank/DDBJ databases">
        <title>Genomic insights into alkan degradation activity of Oleiphilus messinensis.</title>
        <authorList>
            <person name="Kozyavkin S.A."/>
            <person name="Slesarev A.I."/>
            <person name="Golyshin P.N."/>
            <person name="Korzhenkov A."/>
            <person name="Golyshina O.N."/>
            <person name="Toshchakov S.V."/>
        </authorList>
    </citation>
    <scope>NUCLEOTIDE SEQUENCE [LARGE SCALE GENOMIC DNA]</scope>
    <source>
        <strain evidence="6 7">ME102</strain>
    </source>
</reference>
<keyword evidence="7" id="KW-1185">Reference proteome</keyword>
<evidence type="ECO:0000256" key="1">
    <source>
        <dbReference type="ARBA" id="ARBA00001964"/>
    </source>
</evidence>
<evidence type="ECO:0000256" key="4">
    <source>
        <dbReference type="RuleBase" id="RU366007"/>
    </source>
</evidence>
<comment type="catalytic activity">
    <reaction evidence="4">
        <text>N(6)-[(R)-lipoyl]-L-lysyl-[protein] + pyruvate + H(+) = N(6)-[(R)-S(8)-acetyldihydrolipoyl]-L-lysyl-[protein] + CO2</text>
        <dbReference type="Rhea" id="RHEA:19189"/>
        <dbReference type="Rhea" id="RHEA-COMP:10474"/>
        <dbReference type="Rhea" id="RHEA-COMP:10478"/>
        <dbReference type="ChEBI" id="CHEBI:15361"/>
        <dbReference type="ChEBI" id="CHEBI:15378"/>
        <dbReference type="ChEBI" id="CHEBI:16526"/>
        <dbReference type="ChEBI" id="CHEBI:83099"/>
        <dbReference type="ChEBI" id="CHEBI:83111"/>
        <dbReference type="EC" id="1.2.4.1"/>
    </reaction>
</comment>
<dbReference type="InterPro" id="IPR001017">
    <property type="entry name" value="DH_E1"/>
</dbReference>
<keyword evidence="2 4" id="KW-0560">Oxidoreductase</keyword>
<dbReference type="Pfam" id="PF00676">
    <property type="entry name" value="E1_dh"/>
    <property type="match status" value="1"/>
</dbReference>
<evidence type="ECO:0000256" key="3">
    <source>
        <dbReference type="ARBA" id="ARBA00023052"/>
    </source>
</evidence>
<keyword evidence="4 6" id="KW-0670">Pyruvate</keyword>
<dbReference type="NCBIfam" id="TIGR03181">
    <property type="entry name" value="PDH_E1_alph_x"/>
    <property type="match status" value="1"/>
</dbReference>
<keyword evidence="3 4" id="KW-0786">Thiamine pyrophosphate</keyword>
<dbReference type="Gene3D" id="3.40.50.970">
    <property type="match status" value="1"/>
</dbReference>
<dbReference type="EMBL" id="CP021425">
    <property type="protein sequence ID" value="ARU54945.1"/>
    <property type="molecule type" value="Genomic_DNA"/>
</dbReference>
<comment type="subunit">
    <text evidence="4">Heterodimer of an alpha and a beta chain.</text>
</comment>
<dbReference type="Proteomes" id="UP000196027">
    <property type="component" value="Chromosome"/>
</dbReference>
<protein>
    <recommendedName>
        <fullName evidence="4">Pyruvate dehydrogenase E1 component subunit alpha</fullName>
        <ecNumber evidence="4">1.2.4.1</ecNumber>
    </recommendedName>
</protein>
<dbReference type="OrthoDB" id="9766715at2"/>
<name>A0A1Y0I5Y2_9GAMM</name>
<dbReference type="InterPro" id="IPR017596">
    <property type="entry name" value="PdhA/BkdA"/>
</dbReference>
<evidence type="ECO:0000259" key="5">
    <source>
        <dbReference type="Pfam" id="PF00676"/>
    </source>
</evidence>
<feature type="domain" description="Dehydrogenase E1 component" evidence="5">
    <location>
        <begin position="43"/>
        <end position="326"/>
    </location>
</feature>
<dbReference type="InterPro" id="IPR029061">
    <property type="entry name" value="THDP-binding"/>
</dbReference>
<sequence length="361" mass="40347">MQSTIQCNYAFNIPGIRYLLPDNSAQSPLPETISDELLIRAYQHMRLIRIFDQKAIALQRTGQLGTYPSCQGHEGVNTAIGLAMHPDDVFVPYYRDQATLNLRGVKLSEILRYWGGDERGSNYKNCPQDLPNCVPIATQFCHAAGIASAQKIKGNKQATVVTGGDGSTSKGDFLEALNLAGAWHLPLVLVVINNQWAISTPRKAQCNATTLAQKAIGAGIPGVVVDGDDFTAVYDQVHKALQRAYLGKGPTLIEAITYRLGDHTTADDATRYRAREEVENAWKTESVTRLLNYLKIRELWSEEREQQWRVTCKETVDVEVKDYLNTPPDKPTAMFEHLYETLPRAYLAQYEELAVSTREDL</sequence>
<dbReference type="PANTHER" id="PTHR43380">
    <property type="entry name" value="2-OXOISOVALERATE DEHYDROGENASE SUBUNIT ALPHA, MITOCHONDRIAL"/>
    <property type="match status" value="1"/>
</dbReference>
<evidence type="ECO:0000256" key="2">
    <source>
        <dbReference type="ARBA" id="ARBA00023002"/>
    </source>
</evidence>
<dbReference type="EC" id="1.2.4.1" evidence="4"/>
<evidence type="ECO:0000313" key="7">
    <source>
        <dbReference type="Proteomes" id="UP000196027"/>
    </source>
</evidence>
<comment type="cofactor">
    <cofactor evidence="1 4">
        <name>thiamine diphosphate</name>
        <dbReference type="ChEBI" id="CHEBI:58937"/>
    </cofactor>
</comment>
<dbReference type="AlphaFoldDB" id="A0A1Y0I5Y2"/>